<dbReference type="Proteomes" id="UP000887576">
    <property type="component" value="Unplaced"/>
</dbReference>
<protein>
    <submittedName>
        <fullName evidence="2">Uncharacterized protein</fullName>
    </submittedName>
</protein>
<reference evidence="2" key="1">
    <citation type="submission" date="2022-11" db="UniProtKB">
        <authorList>
            <consortium name="WormBaseParasite"/>
        </authorList>
    </citation>
    <scope>IDENTIFICATION</scope>
</reference>
<evidence type="ECO:0000313" key="2">
    <source>
        <dbReference type="WBParaSite" id="JU765_v2.g11155.t1"/>
    </source>
</evidence>
<name>A0AC34PY98_9BILA</name>
<accession>A0AC34PY98</accession>
<organism evidence="1 2">
    <name type="scientific">Panagrolaimus sp. JU765</name>
    <dbReference type="NCBI Taxonomy" id="591449"/>
    <lineage>
        <taxon>Eukaryota</taxon>
        <taxon>Metazoa</taxon>
        <taxon>Ecdysozoa</taxon>
        <taxon>Nematoda</taxon>
        <taxon>Chromadorea</taxon>
        <taxon>Rhabditida</taxon>
        <taxon>Tylenchina</taxon>
        <taxon>Panagrolaimomorpha</taxon>
        <taxon>Panagrolaimoidea</taxon>
        <taxon>Panagrolaimidae</taxon>
        <taxon>Panagrolaimus</taxon>
    </lineage>
</organism>
<dbReference type="WBParaSite" id="JU765_v2.g11155.t1">
    <property type="protein sequence ID" value="JU765_v2.g11155.t1"/>
    <property type="gene ID" value="JU765_v2.g11155"/>
</dbReference>
<proteinExistence type="predicted"/>
<evidence type="ECO:0000313" key="1">
    <source>
        <dbReference type="Proteomes" id="UP000887576"/>
    </source>
</evidence>
<sequence length="292" mass="34116">MDLPELKKILRQCQVEDLSLSAGSVCDEHFFSELMDLLMEPCRFLTVLSITSWEPEFNYVDFYKKMRHLKTVTIYGSSPIVENLPYFPPILVLWCEYSLPLLAEKTLNHPLSLLKMGEVMLKDVQQFLMAANLEIGAELRFWFEKKFTYFLTFIGNGLFEFQMFREFDHLTLDQQMSIQNKKILKLSTYFWLSSDEKIPFTVTSVSNPDIVVCSGEFTSGSLEKIISENVAECVKIMSPDYSTYYPRQLLDDWFPRTEDYDPFDRVKTINEALGTNISVITSEMLEEKWCLF</sequence>